<dbReference type="PANTHER" id="PTHR19282:SF550">
    <property type="entry name" value="TETRASPANIN-10"/>
    <property type="match status" value="1"/>
</dbReference>
<dbReference type="PANTHER" id="PTHR19282">
    <property type="entry name" value="TETRASPANIN"/>
    <property type="match status" value="1"/>
</dbReference>
<dbReference type="InterPro" id="IPR008952">
    <property type="entry name" value="Tetraspanin_EC2_sf"/>
</dbReference>
<dbReference type="Gene3D" id="1.10.1450.10">
    <property type="entry name" value="Tetraspanin"/>
    <property type="match status" value="1"/>
</dbReference>
<evidence type="ECO:0000256" key="10">
    <source>
        <dbReference type="ARBA" id="ARBA00065402"/>
    </source>
</evidence>
<sequence>MKMQMSMASNILTEERPFDGHSGSGVHDTSNVTYYTRDRSDVSENISNTLSDTPKKRFLVIPYYPDPFLPIIKYFMFFINVLFFTAGLSTMSFSIWGLCFKESLAGGRIEYLDTDPMLFFLLVGLITCTLSLSACIGFIRENTILLRIFFYGLFTVIIAQGLIAICILDFQQQIQDLLKNTMFNAMTRYQDDLDLKFIVDEVQLGMKCCGVESFQDWEVNMYYNCTSPGIPACGVPYSCCIDPLQNGSVPNSQCGFGALRMGDLEASNIVYIDGCLIKLNQWFSYRIWDIVASYFLLIAIEITFVALARRVIEEVKVLKYLH</sequence>
<organism evidence="14 15">
    <name type="scientific">Pyxicephalus adspersus</name>
    <name type="common">African bullfrog</name>
    <dbReference type="NCBI Taxonomy" id="30357"/>
    <lineage>
        <taxon>Eukaryota</taxon>
        <taxon>Metazoa</taxon>
        <taxon>Chordata</taxon>
        <taxon>Craniata</taxon>
        <taxon>Vertebrata</taxon>
        <taxon>Euteleostomi</taxon>
        <taxon>Amphibia</taxon>
        <taxon>Batrachia</taxon>
        <taxon>Anura</taxon>
        <taxon>Neobatrachia</taxon>
        <taxon>Ranoidea</taxon>
        <taxon>Pyxicephalidae</taxon>
        <taxon>Pyxicephalinae</taxon>
        <taxon>Pyxicephalus</taxon>
    </lineage>
</organism>
<dbReference type="Pfam" id="PF00335">
    <property type="entry name" value="Tetraspanin"/>
    <property type="match status" value="1"/>
</dbReference>
<dbReference type="CDD" id="cd03167">
    <property type="entry name" value="oculospanin_like_LEL"/>
    <property type="match status" value="1"/>
</dbReference>
<dbReference type="InterPro" id="IPR018499">
    <property type="entry name" value="Tetraspanin/Peripherin"/>
</dbReference>
<feature type="transmembrane region" description="Helical" evidence="13">
    <location>
        <begin position="287"/>
        <end position="308"/>
    </location>
</feature>
<dbReference type="AlphaFoldDB" id="A0AAV3AKH7"/>
<feature type="transmembrane region" description="Helical" evidence="13">
    <location>
        <begin position="74"/>
        <end position="98"/>
    </location>
</feature>
<gene>
    <name evidence="14" type="ORF">GDO54_008072</name>
</gene>
<evidence type="ECO:0000256" key="1">
    <source>
        <dbReference type="ARBA" id="ARBA00004651"/>
    </source>
</evidence>
<dbReference type="SUPFAM" id="SSF48652">
    <property type="entry name" value="Tetraspanin"/>
    <property type="match status" value="1"/>
</dbReference>
<evidence type="ECO:0000256" key="12">
    <source>
        <dbReference type="ARBA" id="ARBA00083961"/>
    </source>
</evidence>
<evidence type="ECO:0000256" key="5">
    <source>
        <dbReference type="ARBA" id="ARBA00022989"/>
    </source>
</evidence>
<feature type="transmembrane region" description="Helical" evidence="13">
    <location>
        <begin position="148"/>
        <end position="170"/>
    </location>
</feature>
<comment type="similarity">
    <text evidence="2">Belongs to the tetraspanin (TM4SF) family.</text>
</comment>
<evidence type="ECO:0000256" key="2">
    <source>
        <dbReference type="ARBA" id="ARBA00006840"/>
    </source>
</evidence>
<reference evidence="14" key="1">
    <citation type="thesis" date="2020" institute="ProQuest LLC" country="789 East Eisenhower Parkway, Ann Arbor, MI, USA">
        <title>Comparative Genomics and Chromosome Evolution.</title>
        <authorList>
            <person name="Mudd A.B."/>
        </authorList>
    </citation>
    <scope>NUCLEOTIDE SEQUENCE</scope>
    <source>
        <strain evidence="14">1538</strain>
        <tissue evidence="14">Blood</tissue>
    </source>
</reference>
<keyword evidence="6 13" id="KW-0472">Membrane</keyword>
<evidence type="ECO:0000313" key="15">
    <source>
        <dbReference type="Proteomes" id="UP001181693"/>
    </source>
</evidence>
<dbReference type="GO" id="GO:0019899">
    <property type="term" value="F:enzyme binding"/>
    <property type="evidence" value="ECO:0007669"/>
    <property type="project" value="UniProtKB-ARBA"/>
</dbReference>
<keyword evidence="7" id="KW-1015">Disulfide bond</keyword>
<dbReference type="EMBL" id="DYDO01000003">
    <property type="protein sequence ID" value="DBA27598.1"/>
    <property type="molecule type" value="Genomic_DNA"/>
</dbReference>
<keyword evidence="15" id="KW-1185">Reference proteome</keyword>
<comment type="function">
    <text evidence="9">Part of TspanC8 subgroup, composed of 6 members that interact with the transmembrane metalloprotease ADAM10. This interaction is required for ADAM10 exit from the endoplasmic reticulum and for enzymatic maturation and trafficking to the cell surface as well as substrate specificity. Different TspanC8/ADAM10 complexes have distinct substrates.</text>
</comment>
<dbReference type="Proteomes" id="UP001181693">
    <property type="component" value="Unassembled WGS sequence"/>
</dbReference>
<keyword evidence="3" id="KW-1003">Cell membrane</keyword>
<evidence type="ECO:0000256" key="8">
    <source>
        <dbReference type="ARBA" id="ARBA00023180"/>
    </source>
</evidence>
<evidence type="ECO:0000256" key="9">
    <source>
        <dbReference type="ARBA" id="ARBA00056995"/>
    </source>
</evidence>
<evidence type="ECO:0000256" key="7">
    <source>
        <dbReference type="ARBA" id="ARBA00023157"/>
    </source>
</evidence>
<evidence type="ECO:0000256" key="11">
    <source>
        <dbReference type="ARBA" id="ARBA00073330"/>
    </source>
</evidence>
<name>A0AAV3AKH7_PYXAD</name>
<evidence type="ECO:0000256" key="13">
    <source>
        <dbReference type="SAM" id="Phobius"/>
    </source>
</evidence>
<accession>A0AAV3AKH7</accession>
<evidence type="ECO:0000313" key="14">
    <source>
        <dbReference type="EMBL" id="DBA27598.1"/>
    </source>
</evidence>
<evidence type="ECO:0000256" key="3">
    <source>
        <dbReference type="ARBA" id="ARBA00022475"/>
    </source>
</evidence>
<protein>
    <recommendedName>
        <fullName evidence="11">Tetraspanin-10</fullName>
    </recommendedName>
    <alternativeName>
        <fullName evidence="12">Oculospanin</fullName>
    </alternativeName>
</protein>
<dbReference type="GO" id="GO:0005886">
    <property type="term" value="C:plasma membrane"/>
    <property type="evidence" value="ECO:0007669"/>
    <property type="project" value="UniProtKB-SubCell"/>
</dbReference>
<keyword evidence="5 13" id="KW-1133">Transmembrane helix</keyword>
<comment type="subunit">
    <text evidence="10">Interacts with ADAM10.</text>
</comment>
<evidence type="ECO:0000256" key="4">
    <source>
        <dbReference type="ARBA" id="ARBA00022692"/>
    </source>
</evidence>
<feature type="transmembrane region" description="Helical" evidence="13">
    <location>
        <begin position="118"/>
        <end position="139"/>
    </location>
</feature>
<proteinExistence type="inferred from homology"/>
<comment type="caution">
    <text evidence="14">The sequence shown here is derived from an EMBL/GenBank/DDBJ whole genome shotgun (WGS) entry which is preliminary data.</text>
</comment>
<evidence type="ECO:0000256" key="6">
    <source>
        <dbReference type="ARBA" id="ARBA00023136"/>
    </source>
</evidence>
<comment type="subcellular location">
    <subcellularLocation>
        <location evidence="1">Cell membrane</location>
        <topology evidence="1">Multi-pass membrane protein</topology>
    </subcellularLocation>
</comment>
<dbReference type="FunFam" id="1.10.1450.10:FF:000033">
    <property type="entry name" value="Tetraspanin"/>
    <property type="match status" value="1"/>
</dbReference>
<dbReference type="PRINTS" id="PR00259">
    <property type="entry name" value="TMFOUR"/>
</dbReference>
<keyword evidence="4 13" id="KW-0812">Transmembrane</keyword>
<keyword evidence="8" id="KW-0325">Glycoprotein</keyword>